<dbReference type="EMBL" id="LUGG01000019">
    <property type="protein sequence ID" value="OBZ68931.1"/>
    <property type="molecule type" value="Genomic_DNA"/>
</dbReference>
<dbReference type="PANTHER" id="PTHR10622">
    <property type="entry name" value="HET DOMAIN-CONTAINING PROTEIN"/>
    <property type="match status" value="1"/>
</dbReference>
<evidence type="ECO:0000313" key="3">
    <source>
        <dbReference type="Proteomes" id="UP000092993"/>
    </source>
</evidence>
<gene>
    <name evidence="2" type="ORF">A0H81_11007</name>
</gene>
<organism evidence="2 3">
    <name type="scientific">Grifola frondosa</name>
    <name type="common">Maitake</name>
    <name type="synonym">Polyporus frondosus</name>
    <dbReference type="NCBI Taxonomy" id="5627"/>
    <lineage>
        <taxon>Eukaryota</taxon>
        <taxon>Fungi</taxon>
        <taxon>Dikarya</taxon>
        <taxon>Basidiomycota</taxon>
        <taxon>Agaricomycotina</taxon>
        <taxon>Agaricomycetes</taxon>
        <taxon>Polyporales</taxon>
        <taxon>Grifolaceae</taxon>
        <taxon>Grifola</taxon>
    </lineage>
</organism>
<dbReference type="OrthoDB" id="2757588at2759"/>
<reference evidence="2 3" key="1">
    <citation type="submission" date="2016-03" db="EMBL/GenBank/DDBJ databases">
        <title>Whole genome sequencing of Grifola frondosa 9006-11.</title>
        <authorList>
            <person name="Min B."/>
            <person name="Park H."/>
            <person name="Kim J.-G."/>
            <person name="Cho H."/>
            <person name="Oh Y.-L."/>
            <person name="Kong W.-S."/>
            <person name="Choi I.-G."/>
        </authorList>
    </citation>
    <scope>NUCLEOTIDE SEQUENCE [LARGE SCALE GENOMIC DNA]</scope>
    <source>
        <strain evidence="2 3">9006-11</strain>
    </source>
</reference>
<dbReference type="InterPro" id="IPR058525">
    <property type="entry name" value="DUF8212"/>
</dbReference>
<sequence length="359" mass="40091">MADVCYAHLDDVIDNEDPEISLSSFREWFKRGWMLQELIAPKSVVFLSQGWKVVGTKHDLAHTIEDITGVDAAALLTVLSARRMSVAMRMSWAAGRETRREEDKAYLLLGLFCINMPVVCGEGKQAFIRLQHEIMSRLSDHTIFAWNGADKGPESGGVLAPSPDSFRRWLNTVHPVSYAEYVERCRIPDSVPELFMTSYGIRMRLLAYMGDAYRATAHTGTINEIRRAGPAIERFIYVIISLEHPSLGTCRIGARRNVNLPVPLMRGLLRTLRPSEAKAYSDSYRVALDVTISPGKAMTPPVNQFCTVQTAFHGDACVFPALYFGCNKWLDSAFNGLFHASIFLSTLLKSVSVLVRAIV</sequence>
<protein>
    <recommendedName>
        <fullName evidence="1">DUF8212 domain-containing protein</fullName>
    </recommendedName>
</protein>
<feature type="domain" description="DUF8212" evidence="1">
    <location>
        <begin position="125"/>
        <end position="153"/>
    </location>
</feature>
<keyword evidence="3" id="KW-1185">Reference proteome</keyword>
<dbReference type="Proteomes" id="UP000092993">
    <property type="component" value="Unassembled WGS sequence"/>
</dbReference>
<dbReference type="PANTHER" id="PTHR10622:SF10">
    <property type="entry name" value="HET DOMAIN-CONTAINING PROTEIN"/>
    <property type="match status" value="1"/>
</dbReference>
<dbReference type="Pfam" id="PF26640">
    <property type="entry name" value="DUF8212"/>
    <property type="match status" value="1"/>
</dbReference>
<evidence type="ECO:0000313" key="2">
    <source>
        <dbReference type="EMBL" id="OBZ68931.1"/>
    </source>
</evidence>
<evidence type="ECO:0000259" key="1">
    <source>
        <dbReference type="Pfam" id="PF26640"/>
    </source>
</evidence>
<accession>A0A1C7LW25</accession>
<proteinExistence type="predicted"/>
<name>A0A1C7LW25_GRIFR</name>
<dbReference type="AlphaFoldDB" id="A0A1C7LW25"/>
<comment type="caution">
    <text evidence="2">The sequence shown here is derived from an EMBL/GenBank/DDBJ whole genome shotgun (WGS) entry which is preliminary data.</text>
</comment>